<evidence type="ECO:0000313" key="6">
    <source>
        <dbReference type="Proteomes" id="UP001165427"/>
    </source>
</evidence>
<dbReference type="Gene3D" id="3.40.50.11900">
    <property type="match status" value="1"/>
</dbReference>
<dbReference type="Pfam" id="PF06050">
    <property type="entry name" value="HGD-D"/>
    <property type="match status" value="1"/>
</dbReference>
<evidence type="ECO:0000256" key="2">
    <source>
        <dbReference type="ARBA" id="ARBA00022723"/>
    </source>
</evidence>
<comment type="caution">
    <text evidence="5">The sequence shown here is derived from an EMBL/GenBank/DDBJ whole genome shotgun (WGS) entry which is preliminary data.</text>
</comment>
<evidence type="ECO:0000256" key="4">
    <source>
        <dbReference type="ARBA" id="ARBA00023014"/>
    </source>
</evidence>
<evidence type="ECO:0000256" key="1">
    <source>
        <dbReference type="ARBA" id="ARBA00005806"/>
    </source>
</evidence>
<dbReference type="RefSeq" id="WP_246902690.1">
    <property type="nucleotide sequence ID" value="NZ_JALJRB010000002.1"/>
</dbReference>
<dbReference type="InterPro" id="IPR010327">
    <property type="entry name" value="FldB/FldC_alpha/beta"/>
</dbReference>
<organism evidence="5 6">
    <name type="scientific">Desulfatitalea alkaliphila</name>
    <dbReference type="NCBI Taxonomy" id="2929485"/>
    <lineage>
        <taxon>Bacteria</taxon>
        <taxon>Pseudomonadati</taxon>
        <taxon>Thermodesulfobacteriota</taxon>
        <taxon>Desulfobacteria</taxon>
        <taxon>Desulfobacterales</taxon>
        <taxon>Desulfosarcinaceae</taxon>
        <taxon>Desulfatitalea</taxon>
    </lineage>
</organism>
<dbReference type="Gene3D" id="1.20.1270.370">
    <property type="match status" value="1"/>
</dbReference>
<keyword evidence="3" id="KW-0408">Iron</keyword>
<dbReference type="GO" id="GO:0051536">
    <property type="term" value="F:iron-sulfur cluster binding"/>
    <property type="evidence" value="ECO:0007669"/>
    <property type="project" value="UniProtKB-KW"/>
</dbReference>
<proteinExistence type="inferred from homology"/>
<keyword evidence="6" id="KW-1185">Reference proteome</keyword>
<dbReference type="EMBL" id="JALJRB010000002">
    <property type="protein sequence ID" value="MCJ8499403.1"/>
    <property type="molecule type" value="Genomic_DNA"/>
</dbReference>
<protein>
    <submittedName>
        <fullName evidence="5">2-hydroxyacyl-CoA dehydratase family protein</fullName>
    </submittedName>
</protein>
<evidence type="ECO:0000256" key="3">
    <source>
        <dbReference type="ARBA" id="ARBA00023004"/>
    </source>
</evidence>
<gene>
    <name evidence="5" type="ORF">MRX98_02360</name>
</gene>
<dbReference type="AlphaFoldDB" id="A0AA41R563"/>
<accession>A0AA41R563</accession>
<reference evidence="5" key="1">
    <citation type="submission" date="2022-04" db="EMBL/GenBank/DDBJ databases">
        <title>Desulfatitalea alkaliphila sp. nov., a novel anaerobic sulfate-reducing bacterium isolated from terrestrial mud volcano, Taman Peninsula, Russia.</title>
        <authorList>
            <person name="Khomyakova M.A."/>
            <person name="Merkel A.Y."/>
            <person name="Slobodkin A.I."/>
        </authorList>
    </citation>
    <scope>NUCLEOTIDE SEQUENCE</scope>
    <source>
        <strain evidence="5">M08but</strain>
    </source>
</reference>
<keyword evidence="2" id="KW-0479">Metal-binding</keyword>
<dbReference type="Proteomes" id="UP001165427">
    <property type="component" value="Unassembled WGS sequence"/>
</dbReference>
<name>A0AA41R563_9BACT</name>
<dbReference type="Gene3D" id="3.40.50.11890">
    <property type="match status" value="1"/>
</dbReference>
<dbReference type="GO" id="GO:0046872">
    <property type="term" value="F:metal ion binding"/>
    <property type="evidence" value="ECO:0007669"/>
    <property type="project" value="UniProtKB-KW"/>
</dbReference>
<evidence type="ECO:0000313" key="5">
    <source>
        <dbReference type="EMBL" id="MCJ8499403.1"/>
    </source>
</evidence>
<sequence length="372" mass="41254">MPLSEPLHQAGEHPRDYARLWKERSGGKVVGYFCSYTPQELISAARALPFRIWSSGADISRADSHLQAYSCSLVRGALEDALAGRLDFLDGAAFPHTCDSIMRLSDIWRMNTHFGFHADLVMPVKLNTDSAAEYMTAVLHRFRSDLEKGLGVNITDQRLHEAIQDWNRVRRLLGSLYARRAGDPSSLGAAELHQVFRAAMVMEPRASARALEALIHSLPAAKPDRRPAGVPIILSGGLCGMPDIHQVVEAAGGRVVWDDFCTGARYFEGLVDESEEPVAALARRLLTRVVCPAKHTGIHSRGHYLLDKVRQQGARGVVFLYLKFCDPHAFDHPYLKAMLDEEGIPSMLIEVEDATGAEGQLRTRLEAFMEMV</sequence>
<comment type="similarity">
    <text evidence="1">Belongs to the FldB/FldC dehydratase alpha/beta subunit family.</text>
</comment>
<dbReference type="PANTHER" id="PTHR30548:SF5">
    <property type="entry name" value="SUBUNIT OF OXYGEN-SENSITIVE 2-HYDROXYISOCAPROYL-COA DEHYDRATASE"/>
    <property type="match status" value="1"/>
</dbReference>
<keyword evidence="4" id="KW-0411">Iron-sulfur</keyword>
<dbReference type="PANTHER" id="PTHR30548">
    <property type="entry name" value="2-HYDROXYGLUTARYL-COA DEHYDRATASE, D-COMPONENT-RELATED"/>
    <property type="match status" value="1"/>
</dbReference>